<dbReference type="EMBL" id="CM040989">
    <property type="protein sequence ID" value="MCJ8741223.1"/>
    <property type="molecule type" value="Genomic_DNA"/>
</dbReference>
<sequence>MSLALIVSLVLVACLPGKASVLRHSPEEPADAQSPPVIRTNRCLGDPLQSVRKVILDSLNLQTEPHVSVPGMAQIREQWRNVFRGTSNSSPVEQHAEDNTPPPPPSSSSSSSSSASSGNSTHLQCCKFASQVFIKDLGWDKWIIYPESFTFVQCSGCDPQQNQRMFNCRDDDPSTLDPNSQKPCCEATSLDTVPFLYLDETSALVISSVPLTRACGCSHGDDSQALQP</sequence>
<gene>
    <name evidence="1" type="ORF">PDJAM_G00068210</name>
</gene>
<accession>A0ACC5YZK3</accession>
<name>A0ACC5YZK3_9TELE</name>
<reference evidence="1" key="1">
    <citation type="submission" date="2020-02" db="EMBL/GenBank/DDBJ databases">
        <title>Genome sequencing of the panga catfish, Pangasius djambal.</title>
        <authorList>
            <person name="Wen M."/>
            <person name="Zahm M."/>
            <person name="Roques C."/>
            <person name="Cabau C."/>
            <person name="Klopp C."/>
            <person name="Donnadieu C."/>
            <person name="Jouanno E."/>
            <person name="Avarre J.-C."/>
            <person name="Campet M."/>
            <person name="Ha T."/>
            <person name="Dugue R."/>
            <person name="Lampietro C."/>
            <person name="Louis A."/>
            <person name="Herpin A."/>
            <person name="Echchiki A."/>
            <person name="Berthelot C."/>
            <person name="Parey E."/>
            <person name="Roest-Crollius H."/>
            <person name="Braasch I."/>
            <person name="Postlethwait J.H."/>
            <person name="Bobe J."/>
            <person name="Montfort J."/>
            <person name="Bouchez O."/>
            <person name="Begum T."/>
            <person name="Schartl M."/>
            <person name="Gustiano R."/>
            <person name="Guiguen Y."/>
        </authorList>
    </citation>
    <scope>NUCLEOTIDE SEQUENCE</scope>
    <source>
        <strain evidence="1">Pdj_M5554</strain>
    </source>
</reference>
<dbReference type="Proteomes" id="UP000830395">
    <property type="component" value="Chromosome 15"/>
</dbReference>
<protein>
    <submittedName>
        <fullName evidence="1">Uncharacterized protein</fullName>
    </submittedName>
</protein>
<proteinExistence type="predicted"/>
<evidence type="ECO:0000313" key="1">
    <source>
        <dbReference type="EMBL" id="MCJ8741223.1"/>
    </source>
</evidence>
<organism evidence="1 2">
    <name type="scientific">Pangasius djambal</name>
    <dbReference type="NCBI Taxonomy" id="1691987"/>
    <lineage>
        <taxon>Eukaryota</taxon>
        <taxon>Metazoa</taxon>
        <taxon>Chordata</taxon>
        <taxon>Craniata</taxon>
        <taxon>Vertebrata</taxon>
        <taxon>Euteleostomi</taxon>
        <taxon>Actinopterygii</taxon>
        <taxon>Neopterygii</taxon>
        <taxon>Teleostei</taxon>
        <taxon>Ostariophysi</taxon>
        <taxon>Siluriformes</taxon>
        <taxon>Pangasiidae</taxon>
        <taxon>Pangasius</taxon>
    </lineage>
</organism>
<comment type="caution">
    <text evidence="1">The sequence shown here is derived from an EMBL/GenBank/DDBJ whole genome shotgun (WGS) entry which is preliminary data.</text>
</comment>
<evidence type="ECO:0000313" key="2">
    <source>
        <dbReference type="Proteomes" id="UP000830395"/>
    </source>
</evidence>
<keyword evidence="2" id="KW-1185">Reference proteome</keyword>